<reference evidence="2" key="1">
    <citation type="submission" date="2014-12" db="EMBL/GenBank/DDBJ databases">
        <title>The draft genome of the Tatumella morbirosei type strain, LMG23360T isolated from pineapple rot.</title>
        <authorList>
            <person name="Smits T.H."/>
            <person name="Palmer M."/>
            <person name="Venter S.N."/>
            <person name="Duffy B."/>
            <person name="Steenkamp E.T."/>
            <person name="Chan W.Y."/>
            <person name="Coutinho T.A."/>
            <person name="Coetzee M.P."/>
            <person name="De Maayer P."/>
        </authorList>
    </citation>
    <scope>NUCLEOTIDE SEQUENCE [LARGE SCALE GENOMIC DNA]</scope>
    <source>
        <strain evidence="2">LMG 23360</strain>
    </source>
</reference>
<gene>
    <name evidence="2" type="ORF">HA49_12160</name>
</gene>
<sequence length="160" mass="17636">MTNHEFLTRIDGLFYRATDPAFREYALSGSVTAGRYSAVSQPTLYLSSSPEGVEAAMMAHRTQRAPASEILCIRVAANNIFDLRDTHALRYAGIDINDAIAPWQEIVAAGGIPRSWRVRRRLEALGAAGLIDPSRKAPGLWHLVLFQWNQGAEVSAELID</sequence>
<evidence type="ECO:0000313" key="2">
    <source>
        <dbReference type="EMBL" id="KGD72960.1"/>
    </source>
</evidence>
<dbReference type="Proteomes" id="UP000029577">
    <property type="component" value="Unassembled WGS sequence"/>
</dbReference>
<evidence type="ECO:0000313" key="3">
    <source>
        <dbReference type="Proteomes" id="UP000029577"/>
    </source>
</evidence>
<evidence type="ECO:0000259" key="1">
    <source>
        <dbReference type="Pfam" id="PF08808"/>
    </source>
</evidence>
<organism evidence="2 3">
    <name type="scientific">Tatumella morbirosei</name>
    <dbReference type="NCBI Taxonomy" id="642227"/>
    <lineage>
        <taxon>Bacteria</taxon>
        <taxon>Pseudomonadati</taxon>
        <taxon>Pseudomonadota</taxon>
        <taxon>Gammaproteobacteria</taxon>
        <taxon>Enterobacterales</taxon>
        <taxon>Erwiniaceae</taxon>
        <taxon>Tatumella</taxon>
    </lineage>
</organism>
<comment type="caution">
    <text evidence="2">The sequence shown here is derived from an EMBL/GenBank/DDBJ whole genome shotgun (WGS) entry which is preliminary data.</text>
</comment>
<dbReference type="EMBL" id="JPKR02000003">
    <property type="protein sequence ID" value="KGD72960.1"/>
    <property type="molecule type" value="Genomic_DNA"/>
</dbReference>
<keyword evidence="3" id="KW-1185">Reference proteome</keyword>
<proteinExistence type="predicted"/>
<dbReference type="STRING" id="642227.HA49_12160"/>
<protein>
    <submittedName>
        <fullName evidence="2">RES domain-containing protein</fullName>
    </submittedName>
</protein>
<dbReference type="RefSeq" id="WP_038020620.1">
    <property type="nucleotide sequence ID" value="NZ_JPKR02000003.1"/>
</dbReference>
<accession>A0A095VE47</accession>
<name>A0A095VE47_9GAMM</name>
<feature type="domain" description="RES" evidence="1">
    <location>
        <begin position="9"/>
        <end position="151"/>
    </location>
</feature>
<dbReference type="InterPro" id="IPR014914">
    <property type="entry name" value="RES_dom"/>
</dbReference>
<dbReference type="Pfam" id="PF08808">
    <property type="entry name" value="RES"/>
    <property type="match status" value="1"/>
</dbReference>
<dbReference type="OrthoDB" id="648213at2"/>
<dbReference type="eggNOG" id="COG5654">
    <property type="taxonomic scope" value="Bacteria"/>
</dbReference>
<dbReference type="AlphaFoldDB" id="A0A095VE47"/>